<reference evidence="2" key="1">
    <citation type="journal article" date="2023" name="IScience">
        <title>Live-bearing cockroach genome reveals convergent evolutionary mechanisms linked to viviparity in insects and beyond.</title>
        <authorList>
            <person name="Fouks B."/>
            <person name="Harrison M.C."/>
            <person name="Mikhailova A.A."/>
            <person name="Marchal E."/>
            <person name="English S."/>
            <person name="Carruthers M."/>
            <person name="Jennings E.C."/>
            <person name="Chiamaka E.L."/>
            <person name="Frigard R.A."/>
            <person name="Pippel M."/>
            <person name="Attardo G.M."/>
            <person name="Benoit J.B."/>
            <person name="Bornberg-Bauer E."/>
            <person name="Tobe S.S."/>
        </authorList>
    </citation>
    <scope>NUCLEOTIDE SEQUENCE</scope>
    <source>
        <strain evidence="2">Stay&amp;Tobe</strain>
    </source>
</reference>
<feature type="non-terminal residue" evidence="2">
    <location>
        <position position="1"/>
    </location>
</feature>
<name>A0AAD8ABR8_DIPPU</name>
<sequence length="150" mass="17524">RAECKTGWSLPTTNRKRLCHPSFMLFVLWCRCNVASNGHSRKLLFRKFDSGIDIQKFVFGRSSVESSSLSRIRTSNFQISLLLLALLIDKLFFLICLRYYYISAPPHLWDLCCMVRSVLVNTYVFSYIHPDQIMIRILVCFSNITSIMLR</sequence>
<evidence type="ECO:0000256" key="1">
    <source>
        <dbReference type="SAM" id="Phobius"/>
    </source>
</evidence>
<organism evidence="2 3">
    <name type="scientific">Diploptera punctata</name>
    <name type="common">Pacific beetle cockroach</name>
    <dbReference type="NCBI Taxonomy" id="6984"/>
    <lineage>
        <taxon>Eukaryota</taxon>
        <taxon>Metazoa</taxon>
        <taxon>Ecdysozoa</taxon>
        <taxon>Arthropoda</taxon>
        <taxon>Hexapoda</taxon>
        <taxon>Insecta</taxon>
        <taxon>Pterygota</taxon>
        <taxon>Neoptera</taxon>
        <taxon>Polyneoptera</taxon>
        <taxon>Dictyoptera</taxon>
        <taxon>Blattodea</taxon>
        <taxon>Blaberoidea</taxon>
        <taxon>Blaberidae</taxon>
        <taxon>Diplopterinae</taxon>
        <taxon>Diploptera</taxon>
    </lineage>
</organism>
<feature type="non-terminal residue" evidence="2">
    <location>
        <position position="150"/>
    </location>
</feature>
<dbReference type="EMBL" id="JASPKZ010002341">
    <property type="protein sequence ID" value="KAJ9595397.1"/>
    <property type="molecule type" value="Genomic_DNA"/>
</dbReference>
<dbReference type="AlphaFoldDB" id="A0AAD8ABR8"/>
<proteinExistence type="predicted"/>
<reference evidence="2" key="2">
    <citation type="submission" date="2023-05" db="EMBL/GenBank/DDBJ databases">
        <authorList>
            <person name="Fouks B."/>
        </authorList>
    </citation>
    <scope>NUCLEOTIDE SEQUENCE</scope>
    <source>
        <strain evidence="2">Stay&amp;Tobe</strain>
        <tissue evidence="2">Testes</tissue>
    </source>
</reference>
<gene>
    <name evidence="2" type="ORF">L9F63_013406</name>
</gene>
<keyword evidence="1" id="KW-0812">Transmembrane</keyword>
<accession>A0AAD8ABR8</accession>
<evidence type="ECO:0000313" key="3">
    <source>
        <dbReference type="Proteomes" id="UP001233999"/>
    </source>
</evidence>
<keyword evidence="1" id="KW-1133">Transmembrane helix</keyword>
<dbReference type="Proteomes" id="UP001233999">
    <property type="component" value="Unassembled WGS sequence"/>
</dbReference>
<feature type="transmembrane region" description="Helical" evidence="1">
    <location>
        <begin position="81"/>
        <end position="102"/>
    </location>
</feature>
<keyword evidence="1" id="KW-0472">Membrane</keyword>
<comment type="caution">
    <text evidence="2">The sequence shown here is derived from an EMBL/GenBank/DDBJ whole genome shotgun (WGS) entry which is preliminary data.</text>
</comment>
<protein>
    <submittedName>
        <fullName evidence="2">Uncharacterized protein</fullName>
    </submittedName>
</protein>
<keyword evidence="3" id="KW-1185">Reference proteome</keyword>
<evidence type="ECO:0000313" key="2">
    <source>
        <dbReference type="EMBL" id="KAJ9595397.1"/>
    </source>
</evidence>